<reference evidence="2 3" key="1">
    <citation type="submission" date="2019-12" db="EMBL/GenBank/DDBJ databases">
        <title>Mucilaginibacter sp. HMF7410 genome sequencing and assembly.</title>
        <authorList>
            <person name="Kang H."/>
            <person name="Cha I."/>
            <person name="Kim H."/>
            <person name="Joh K."/>
        </authorList>
    </citation>
    <scope>NUCLEOTIDE SEQUENCE [LARGE SCALE GENOMIC DNA]</scope>
    <source>
        <strain evidence="2 3">HMF7410</strain>
    </source>
</reference>
<evidence type="ECO:0000313" key="3">
    <source>
        <dbReference type="Proteomes" id="UP000462014"/>
    </source>
</evidence>
<dbReference type="EMBL" id="WPIK01000011">
    <property type="protein sequence ID" value="MVN22493.1"/>
    <property type="molecule type" value="Genomic_DNA"/>
</dbReference>
<dbReference type="Proteomes" id="UP000462014">
    <property type="component" value="Unassembled WGS sequence"/>
</dbReference>
<comment type="caution">
    <text evidence="2">The sequence shown here is derived from an EMBL/GenBank/DDBJ whole genome shotgun (WGS) entry which is preliminary data.</text>
</comment>
<accession>A0A7K1SYW0</accession>
<evidence type="ECO:0000313" key="2">
    <source>
        <dbReference type="EMBL" id="MVN22493.1"/>
    </source>
</evidence>
<name>A0A7K1SYW0_9SPHI</name>
<keyword evidence="1" id="KW-0472">Membrane</keyword>
<protein>
    <submittedName>
        <fullName evidence="2">Uncharacterized protein</fullName>
    </submittedName>
</protein>
<keyword evidence="1" id="KW-0812">Transmembrane</keyword>
<keyword evidence="3" id="KW-1185">Reference proteome</keyword>
<gene>
    <name evidence="2" type="ORF">GO621_13215</name>
</gene>
<proteinExistence type="predicted"/>
<dbReference type="RefSeq" id="WP_157567793.1">
    <property type="nucleotide sequence ID" value="NZ_WPIK01000011.1"/>
</dbReference>
<feature type="transmembrane region" description="Helical" evidence="1">
    <location>
        <begin position="78"/>
        <end position="100"/>
    </location>
</feature>
<sequence>MKQEIKCPHCHEWTLWRGHIDDRCLYCGEFLEIENFTRSVEKKIKQEVRKEEDFLFVRPEDSKFVKKFKTTMRPIRQVFFYLQLGFVFFISLLLWVIGILSA</sequence>
<keyword evidence="1" id="KW-1133">Transmembrane helix</keyword>
<evidence type="ECO:0000256" key="1">
    <source>
        <dbReference type="SAM" id="Phobius"/>
    </source>
</evidence>
<dbReference type="AlphaFoldDB" id="A0A7K1SYW0"/>
<organism evidence="2 3">
    <name type="scientific">Mucilaginibacter arboris</name>
    <dbReference type="NCBI Taxonomy" id="2682090"/>
    <lineage>
        <taxon>Bacteria</taxon>
        <taxon>Pseudomonadati</taxon>
        <taxon>Bacteroidota</taxon>
        <taxon>Sphingobacteriia</taxon>
        <taxon>Sphingobacteriales</taxon>
        <taxon>Sphingobacteriaceae</taxon>
        <taxon>Mucilaginibacter</taxon>
    </lineage>
</organism>